<evidence type="ECO:0000256" key="4">
    <source>
        <dbReference type="ARBA" id="ARBA00022723"/>
    </source>
</evidence>
<evidence type="ECO:0000313" key="13">
    <source>
        <dbReference type="EMBL" id="KAJ6639608.1"/>
    </source>
</evidence>
<feature type="region of interest" description="Disordered" evidence="10">
    <location>
        <begin position="902"/>
        <end position="930"/>
    </location>
</feature>
<dbReference type="EMBL" id="WJQU01000003">
    <property type="protein sequence ID" value="KAJ6639608.1"/>
    <property type="molecule type" value="Genomic_DNA"/>
</dbReference>
<keyword evidence="14" id="KW-1185">Reference proteome</keyword>
<dbReference type="GO" id="GO:0004674">
    <property type="term" value="F:protein serine/threonine kinase activity"/>
    <property type="evidence" value="ECO:0007669"/>
    <property type="project" value="UniProtKB-KW"/>
</dbReference>
<dbReference type="Pfam" id="PF00069">
    <property type="entry name" value="Pkinase"/>
    <property type="match status" value="1"/>
</dbReference>
<evidence type="ECO:0000256" key="7">
    <source>
        <dbReference type="ARBA" id="ARBA00022840"/>
    </source>
</evidence>
<dbReference type="InterPro" id="IPR017892">
    <property type="entry name" value="Pkinase_C"/>
</dbReference>
<dbReference type="SUPFAM" id="SSF56112">
    <property type="entry name" value="Protein kinase-like (PK-like)"/>
    <property type="match status" value="1"/>
</dbReference>
<dbReference type="InterPro" id="IPR043519">
    <property type="entry name" value="NT_sf"/>
</dbReference>
<dbReference type="AlphaFoldDB" id="A0A9Q0MX66"/>
<gene>
    <name evidence="13" type="primary">RPS6KA5_0</name>
    <name evidence="13" type="ORF">Bhyg_12355</name>
</gene>
<dbReference type="Gene3D" id="1.10.1410.10">
    <property type="match status" value="1"/>
</dbReference>
<dbReference type="PROSITE" id="PS50011">
    <property type="entry name" value="PROTEIN_KINASE_DOM"/>
    <property type="match status" value="1"/>
</dbReference>
<dbReference type="InterPro" id="IPR000719">
    <property type="entry name" value="Prot_kinase_dom"/>
</dbReference>
<dbReference type="InterPro" id="IPR002058">
    <property type="entry name" value="PAP_assoc"/>
</dbReference>
<dbReference type="Gene3D" id="3.30.200.20">
    <property type="entry name" value="Phosphorylase Kinase, domain 1"/>
    <property type="match status" value="1"/>
</dbReference>
<dbReference type="OrthoDB" id="7788798at2759"/>
<dbReference type="InterPro" id="IPR054708">
    <property type="entry name" value="MTPAP-like_central"/>
</dbReference>
<evidence type="ECO:0000256" key="10">
    <source>
        <dbReference type="SAM" id="MobiDB-lite"/>
    </source>
</evidence>
<dbReference type="SMART" id="SM00220">
    <property type="entry name" value="S_TKc"/>
    <property type="match status" value="1"/>
</dbReference>
<feature type="domain" description="AGC-kinase C-terminal" evidence="12">
    <location>
        <begin position="364"/>
        <end position="433"/>
    </location>
</feature>
<proteinExistence type="predicted"/>
<comment type="caution">
    <text evidence="13">The sequence shown here is derived from an EMBL/GenBank/DDBJ whole genome shotgun (WGS) entry which is preliminary data.</text>
</comment>
<dbReference type="Pfam" id="PF00433">
    <property type="entry name" value="Pkinase_C"/>
    <property type="match status" value="1"/>
</dbReference>
<evidence type="ECO:0000256" key="5">
    <source>
        <dbReference type="ARBA" id="ARBA00022741"/>
    </source>
</evidence>
<evidence type="ECO:0000256" key="1">
    <source>
        <dbReference type="ARBA" id="ARBA00022527"/>
    </source>
</evidence>
<evidence type="ECO:0000256" key="2">
    <source>
        <dbReference type="ARBA" id="ARBA00022553"/>
    </source>
</evidence>
<dbReference type="PROSITE" id="PS51285">
    <property type="entry name" value="AGC_KINASE_CTER"/>
    <property type="match status" value="1"/>
</dbReference>
<evidence type="ECO:0000259" key="11">
    <source>
        <dbReference type="PROSITE" id="PS50011"/>
    </source>
</evidence>
<dbReference type="PROSITE" id="PS00108">
    <property type="entry name" value="PROTEIN_KINASE_ST"/>
    <property type="match status" value="1"/>
</dbReference>
<evidence type="ECO:0000256" key="6">
    <source>
        <dbReference type="ARBA" id="ARBA00022777"/>
    </source>
</evidence>
<reference evidence="13" key="1">
    <citation type="submission" date="2022-07" db="EMBL/GenBank/DDBJ databases">
        <authorList>
            <person name="Trinca V."/>
            <person name="Uliana J.V.C."/>
            <person name="Torres T.T."/>
            <person name="Ward R.J."/>
            <person name="Monesi N."/>
        </authorList>
    </citation>
    <scope>NUCLEOTIDE SEQUENCE</scope>
    <source>
        <strain evidence="13">HSMRA1968</strain>
        <tissue evidence="13">Whole embryos</tissue>
    </source>
</reference>
<keyword evidence="5 9" id="KW-0547">Nucleotide-binding</keyword>
<keyword evidence="1" id="KW-0723">Serine/threonine-protein kinase</keyword>
<dbReference type="InterPro" id="IPR000961">
    <property type="entry name" value="AGC-kinase_C"/>
</dbReference>
<feature type="binding site" evidence="9">
    <location>
        <position position="140"/>
    </location>
    <ligand>
        <name>ATP</name>
        <dbReference type="ChEBI" id="CHEBI:30616"/>
    </ligand>
</feature>
<keyword evidence="7 9" id="KW-0067">ATP-binding</keyword>
<dbReference type="SUPFAM" id="SSF81301">
    <property type="entry name" value="Nucleotidyltransferase"/>
    <property type="match status" value="1"/>
</dbReference>
<dbReference type="InterPro" id="IPR008271">
    <property type="entry name" value="Ser/Thr_kinase_AS"/>
</dbReference>
<dbReference type="PROSITE" id="PS00107">
    <property type="entry name" value="PROTEIN_KINASE_ATP"/>
    <property type="match status" value="1"/>
</dbReference>
<dbReference type="GO" id="GO:0046872">
    <property type="term" value="F:metal ion binding"/>
    <property type="evidence" value="ECO:0007669"/>
    <property type="project" value="UniProtKB-KW"/>
</dbReference>
<dbReference type="InterPro" id="IPR011009">
    <property type="entry name" value="Kinase-like_dom_sf"/>
</dbReference>
<dbReference type="InterPro" id="IPR017441">
    <property type="entry name" value="Protein_kinase_ATP_BS"/>
</dbReference>
<dbReference type="GO" id="GO:1990817">
    <property type="term" value="F:poly(A) RNA polymerase activity"/>
    <property type="evidence" value="ECO:0007669"/>
    <property type="project" value="UniProtKB-ARBA"/>
</dbReference>
<keyword evidence="3" id="KW-0808">Transferase</keyword>
<evidence type="ECO:0000256" key="3">
    <source>
        <dbReference type="ARBA" id="ARBA00022679"/>
    </source>
</evidence>
<keyword evidence="8" id="KW-0460">Magnesium</keyword>
<keyword evidence="4" id="KW-0479">Metal-binding</keyword>
<evidence type="ECO:0000259" key="12">
    <source>
        <dbReference type="PROSITE" id="PS51285"/>
    </source>
</evidence>
<name>A0A9Q0MX66_9DIPT</name>
<accession>A0A9Q0MX66</accession>
<dbReference type="Pfam" id="PF22600">
    <property type="entry name" value="MTPAP-like_central"/>
    <property type="match status" value="1"/>
</dbReference>
<dbReference type="Gene3D" id="1.10.510.10">
    <property type="entry name" value="Transferase(Phosphotransferase) domain 1"/>
    <property type="match status" value="1"/>
</dbReference>
<evidence type="ECO:0000256" key="8">
    <source>
        <dbReference type="ARBA" id="ARBA00022842"/>
    </source>
</evidence>
<evidence type="ECO:0000313" key="14">
    <source>
        <dbReference type="Proteomes" id="UP001151699"/>
    </source>
</evidence>
<organism evidence="13 14">
    <name type="scientific">Pseudolycoriella hygida</name>
    <dbReference type="NCBI Taxonomy" id="35572"/>
    <lineage>
        <taxon>Eukaryota</taxon>
        <taxon>Metazoa</taxon>
        <taxon>Ecdysozoa</taxon>
        <taxon>Arthropoda</taxon>
        <taxon>Hexapoda</taxon>
        <taxon>Insecta</taxon>
        <taxon>Pterygota</taxon>
        <taxon>Neoptera</taxon>
        <taxon>Endopterygota</taxon>
        <taxon>Diptera</taxon>
        <taxon>Nematocera</taxon>
        <taxon>Sciaroidea</taxon>
        <taxon>Sciaridae</taxon>
        <taxon>Pseudolycoriella</taxon>
    </lineage>
</organism>
<dbReference type="Gene3D" id="3.30.460.10">
    <property type="entry name" value="Beta Polymerase, domain 2"/>
    <property type="match status" value="1"/>
</dbReference>
<keyword evidence="6 13" id="KW-0418">Kinase</keyword>
<dbReference type="Pfam" id="PF03828">
    <property type="entry name" value="PAP_assoc"/>
    <property type="match status" value="1"/>
</dbReference>
<dbReference type="PANTHER" id="PTHR24351">
    <property type="entry name" value="RIBOSOMAL PROTEIN S6 KINASE"/>
    <property type="match status" value="1"/>
</dbReference>
<dbReference type="SUPFAM" id="SSF81631">
    <property type="entry name" value="PAP/OAS1 substrate-binding domain"/>
    <property type="match status" value="1"/>
</dbReference>
<sequence length="964" mass="110710">MNLSRTRHALACDDDDEESRQVKRSKIANILNKARYTNDVSDPVQAEIVRIHKIARDFLNRNKERSENNDNKMEGRTDVFNFSKKIDILKNREAEGYVDNGAVSISHFDLIQLLGKGTFGKVFLGRKNRGIDKNVPYAVKVISKKDIFNDNSGKATNQAINERQILELLRSCPYTSSMCYAFQTTENLFLVMEYLPGGDIFTYLDYGVLSEDVAIFYFAELIVALERMHEQNIVHRDIKTENVMIDKDGHIQLVDFGLSIKLRPRQRTNTYGGSVLYMSPEILSHSEHDTATDMWSLGVLAYHVLTLEFPFGENEKRAPERIINDDPIIEGLSLEMTDFILTLLVKDPAKRPSAKEVKKHPVFKGIDWEKLEKKELESANDPPFMEDPFDTGNFDKEFTQEKPICESSAVPTKQFLAFKGYYYIAPELSENNNNECGASSSRNALRNIETNTPHKFVTPETLNSGISSACKKWIRSSDSDCTLTVSHHFIVSCSLSIVISKMNTTDAGSTSKGTRKREHEIESTEIEIADPAVNALLNMKNDVCFELVDCNPDEELEPIMRALQYDFPQASQIKKDIMTAFQQQSQGMFKNAQLHSYGSIVMGLAFRSSDLDFYVELPDHEQSKSTIAQRKKMMMEILKLTKKFSRFHSIKPHTMKCTHIDTLTNCDFNFASKFGVLNGPIVGHLLQFDDRIYGLAMIIKYWTKIHNCNGINLLSSYSVVWMLIFYLQTLPEPIIPPIRDFQQNVSPVIDTHRNFAFDYTIQNQTENRSHWMELLLGFFEFYRDFDYESQLICPLYGKTFSKLDVLNKEVKELQTYEHLLADDNLKNTLQPMDLGTNSLSIQDPFDIFRRIPGDILDKDFRMIVFKFGYAAKTIEQAVQTCEVNTILLQLFDVFGFEEKWSTNDQQDSEQPRQSEDQPTPSENNDNKMEGRTDVFNFSKKIDILKNREAEGYYYIAPEILHTSL</sequence>
<keyword evidence="2" id="KW-0597">Phosphoprotein</keyword>
<dbReference type="GO" id="GO:0005524">
    <property type="term" value="F:ATP binding"/>
    <property type="evidence" value="ECO:0007669"/>
    <property type="project" value="UniProtKB-UniRule"/>
</dbReference>
<protein>
    <submittedName>
        <fullName evidence="13">Ribosomal protein S6 kinase alpha-5</fullName>
    </submittedName>
</protein>
<dbReference type="SMART" id="SM00133">
    <property type="entry name" value="S_TK_X"/>
    <property type="match status" value="1"/>
</dbReference>
<evidence type="ECO:0000256" key="9">
    <source>
        <dbReference type="PROSITE-ProRule" id="PRU10141"/>
    </source>
</evidence>
<dbReference type="Proteomes" id="UP001151699">
    <property type="component" value="Chromosome X"/>
</dbReference>
<feature type="domain" description="Protein kinase" evidence="11">
    <location>
        <begin position="108"/>
        <end position="363"/>
    </location>
</feature>